<sequence>MEYIKTKKFNSFYAYINFWFFILSILTCETLDLLNDHNESLLIKNNLVAILPLLESKYSVLLKLKPIRIPAGFKNIIHFTTGNNFGAFGERAPAIFNDGSGKLYIYSTVNKSNGAYELFRSKPLPLHKWTSIRMSQFQNNGVYTFVVFIDEINVYSTRNQSPQSFQNVKVYASNPWHDVINCFIKDFRVINGNQVIKISSPWVYKQPTGTLLQTETFLFVCNQVQLRQQTLCYQREISSGIVTFLPIQVMDVIGYDPNTTIIYGRTLRNNFVEVDVKKEQSRVISIEKCSRIKACDPSLGAN</sequence>
<reference evidence="3" key="1">
    <citation type="submission" date="2025-08" db="UniProtKB">
        <authorList>
            <consortium name="RefSeq"/>
        </authorList>
    </citation>
    <scope>IDENTIFICATION</scope>
</reference>
<dbReference type="RefSeq" id="XP_065671184.1">
    <property type="nucleotide sequence ID" value="XM_065815112.1"/>
</dbReference>
<proteinExistence type="predicted"/>
<keyword evidence="1" id="KW-1133">Transmembrane helix</keyword>
<name>A0ABM4DA08_HYDVU</name>
<protein>
    <submittedName>
        <fullName evidence="3">Uncharacterized protein LOC136089265</fullName>
    </submittedName>
</protein>
<accession>A0ABM4DA08</accession>
<keyword evidence="1" id="KW-0812">Transmembrane</keyword>
<organism evidence="2 3">
    <name type="scientific">Hydra vulgaris</name>
    <name type="common">Hydra</name>
    <name type="synonym">Hydra attenuata</name>
    <dbReference type="NCBI Taxonomy" id="6087"/>
    <lineage>
        <taxon>Eukaryota</taxon>
        <taxon>Metazoa</taxon>
        <taxon>Cnidaria</taxon>
        <taxon>Hydrozoa</taxon>
        <taxon>Hydroidolina</taxon>
        <taxon>Anthoathecata</taxon>
        <taxon>Aplanulata</taxon>
        <taxon>Hydridae</taxon>
        <taxon>Hydra</taxon>
    </lineage>
</organism>
<dbReference type="Proteomes" id="UP001652625">
    <property type="component" value="Chromosome 13"/>
</dbReference>
<evidence type="ECO:0000313" key="2">
    <source>
        <dbReference type="Proteomes" id="UP001652625"/>
    </source>
</evidence>
<keyword evidence="1" id="KW-0472">Membrane</keyword>
<evidence type="ECO:0000313" key="3">
    <source>
        <dbReference type="RefSeq" id="XP_065671184.1"/>
    </source>
</evidence>
<feature type="transmembrane region" description="Helical" evidence="1">
    <location>
        <begin position="12"/>
        <end position="34"/>
    </location>
</feature>
<dbReference type="GeneID" id="136089265"/>
<evidence type="ECO:0000256" key="1">
    <source>
        <dbReference type="SAM" id="Phobius"/>
    </source>
</evidence>
<gene>
    <name evidence="3" type="primary">LOC136089265</name>
</gene>
<keyword evidence="2" id="KW-1185">Reference proteome</keyword>